<keyword evidence="1" id="KW-1133">Transmembrane helix</keyword>
<evidence type="ECO:0000313" key="2">
    <source>
        <dbReference type="EMBL" id="CAI6259236.1"/>
    </source>
</evidence>
<keyword evidence="1" id="KW-0472">Membrane</keyword>
<reference evidence="2" key="1">
    <citation type="submission" date="2023-01" db="EMBL/GenBank/DDBJ databases">
        <authorList>
            <person name="Van Ghelder C."/>
            <person name="Rancurel C."/>
        </authorList>
    </citation>
    <scope>NUCLEOTIDE SEQUENCE</scope>
    <source>
        <strain evidence="2">CNCM I-4278</strain>
    </source>
</reference>
<accession>A0A9W4U1G3</accession>
<sequence length="544" mass="61637">MMWWTVFARSLVQAWRDFISVFSTWRRWVFALVYFGWFFVLFNTLGIFGYPGFNYYSTACAPGGEFLLFPGGYSPWSASGFFQVGLSFGELTFGQAKGIDIAWDIVAGRGGQFIMAWMSWRTFVYYLTTSMETGPVTYSSFRAVFIEKGPSITSIVRLIRDFVSRKGLRSQIASVFIIASMAFILAFPTLASAMSGYTSVVAAQIVDPESNMIPFTKFGLVVYTIHDGDRIGERKDFPVIHQNDAEDPYAWFSATAYKSYISPTDRSNTTLLDCIKYVERFTDMPKDEPSQFGNWTLDAPTLNITSYFDDIGHQVEGRNLSWVYDGVFYDQQYFEAEVNGIRNGTCQPTQKYSWGFSYTQLFIVVVLLILWSIGLSIMYVDAKRTMFERGRSSVDGEYKAVISLAAAIEKDLNLNLHAPGTESGIRNRVRAARGGSVVYSAPKSFRYQTKRHRLKMWLRTEKWWLLVMLLPVVYIIVNEAIKRTQEVGSFRVFYIRNYLSIGFSGPLCGVVIALLMGTTTGSRVVYITICTVVTFVGFVPFALA</sequence>
<dbReference type="EMBL" id="CAOQHR010000001">
    <property type="protein sequence ID" value="CAI6259236.1"/>
    <property type="molecule type" value="Genomic_DNA"/>
</dbReference>
<keyword evidence="1" id="KW-0812">Transmembrane</keyword>
<proteinExistence type="predicted"/>
<comment type="caution">
    <text evidence="2">The sequence shown here is derived from an EMBL/GenBank/DDBJ whole genome shotgun (WGS) entry which is preliminary data.</text>
</comment>
<feature type="transmembrane region" description="Helical" evidence="1">
    <location>
        <begin position="493"/>
        <end position="517"/>
    </location>
</feature>
<feature type="transmembrane region" description="Helical" evidence="1">
    <location>
        <begin position="28"/>
        <end position="48"/>
    </location>
</feature>
<gene>
    <name evidence="2" type="ORF">PDIGIT_LOCUS1279</name>
</gene>
<dbReference type="OrthoDB" id="3903561at2759"/>
<evidence type="ECO:0000313" key="3">
    <source>
        <dbReference type="Proteomes" id="UP001152607"/>
    </source>
</evidence>
<feature type="transmembrane region" description="Helical" evidence="1">
    <location>
        <begin position="524"/>
        <end position="543"/>
    </location>
</feature>
<feature type="transmembrane region" description="Helical" evidence="1">
    <location>
        <begin position="361"/>
        <end position="382"/>
    </location>
</feature>
<organism evidence="2 3">
    <name type="scientific">Periconia digitata</name>
    <dbReference type="NCBI Taxonomy" id="1303443"/>
    <lineage>
        <taxon>Eukaryota</taxon>
        <taxon>Fungi</taxon>
        <taxon>Dikarya</taxon>
        <taxon>Ascomycota</taxon>
        <taxon>Pezizomycotina</taxon>
        <taxon>Dothideomycetes</taxon>
        <taxon>Pleosporomycetidae</taxon>
        <taxon>Pleosporales</taxon>
        <taxon>Massarineae</taxon>
        <taxon>Periconiaceae</taxon>
        <taxon>Periconia</taxon>
    </lineage>
</organism>
<name>A0A9W4U1G3_9PLEO</name>
<dbReference type="AlphaFoldDB" id="A0A9W4U1G3"/>
<feature type="transmembrane region" description="Helical" evidence="1">
    <location>
        <begin position="463"/>
        <end position="481"/>
    </location>
</feature>
<protein>
    <submittedName>
        <fullName evidence="2">Uncharacterized protein</fullName>
    </submittedName>
</protein>
<feature type="transmembrane region" description="Helical" evidence="1">
    <location>
        <begin position="172"/>
        <end position="191"/>
    </location>
</feature>
<keyword evidence="3" id="KW-1185">Reference proteome</keyword>
<dbReference type="Proteomes" id="UP001152607">
    <property type="component" value="Unassembled WGS sequence"/>
</dbReference>
<evidence type="ECO:0000256" key="1">
    <source>
        <dbReference type="SAM" id="Phobius"/>
    </source>
</evidence>